<evidence type="ECO:0000313" key="1">
    <source>
        <dbReference type="EMBL" id="KAJ7047050.1"/>
    </source>
</evidence>
<feature type="non-terminal residue" evidence="1">
    <location>
        <position position="1"/>
    </location>
</feature>
<gene>
    <name evidence="1" type="ORF">C8F04DRAFT_905836</name>
</gene>
<organism evidence="1 2">
    <name type="scientific">Mycena alexandri</name>
    <dbReference type="NCBI Taxonomy" id="1745969"/>
    <lineage>
        <taxon>Eukaryota</taxon>
        <taxon>Fungi</taxon>
        <taxon>Dikarya</taxon>
        <taxon>Basidiomycota</taxon>
        <taxon>Agaricomycotina</taxon>
        <taxon>Agaricomycetes</taxon>
        <taxon>Agaricomycetidae</taxon>
        <taxon>Agaricales</taxon>
        <taxon>Marasmiineae</taxon>
        <taxon>Mycenaceae</taxon>
        <taxon>Mycena</taxon>
    </lineage>
</organism>
<keyword evidence="2" id="KW-1185">Reference proteome</keyword>
<name>A0AAD6TLG7_9AGAR</name>
<dbReference type="EMBL" id="JARJCM010000002">
    <property type="protein sequence ID" value="KAJ7047050.1"/>
    <property type="molecule type" value="Genomic_DNA"/>
</dbReference>
<protein>
    <submittedName>
        <fullName evidence="1">Uncharacterized protein</fullName>
    </submittedName>
</protein>
<comment type="caution">
    <text evidence="1">The sequence shown here is derived from an EMBL/GenBank/DDBJ whole genome shotgun (WGS) entry which is preliminary data.</text>
</comment>
<dbReference type="AlphaFoldDB" id="A0AAD6TLG7"/>
<sequence length="59" mass="6546">PPPTLSDQVHIAYADDDIHLAKVLLLRLQGIEVTSDNDPRIAAVKDEDFDACFIPFGRL</sequence>
<reference evidence="1" key="1">
    <citation type="submission" date="2023-03" db="EMBL/GenBank/DDBJ databases">
        <title>Massive genome expansion in bonnet fungi (Mycena s.s.) driven by repeated elements and novel gene families across ecological guilds.</title>
        <authorList>
            <consortium name="Lawrence Berkeley National Laboratory"/>
            <person name="Harder C.B."/>
            <person name="Miyauchi S."/>
            <person name="Viragh M."/>
            <person name="Kuo A."/>
            <person name="Thoen E."/>
            <person name="Andreopoulos B."/>
            <person name="Lu D."/>
            <person name="Skrede I."/>
            <person name="Drula E."/>
            <person name="Henrissat B."/>
            <person name="Morin E."/>
            <person name="Kohler A."/>
            <person name="Barry K."/>
            <person name="LaButti K."/>
            <person name="Morin E."/>
            <person name="Salamov A."/>
            <person name="Lipzen A."/>
            <person name="Mereny Z."/>
            <person name="Hegedus B."/>
            <person name="Baldrian P."/>
            <person name="Stursova M."/>
            <person name="Weitz H."/>
            <person name="Taylor A."/>
            <person name="Grigoriev I.V."/>
            <person name="Nagy L.G."/>
            <person name="Martin F."/>
            <person name="Kauserud H."/>
        </authorList>
    </citation>
    <scope>NUCLEOTIDE SEQUENCE</scope>
    <source>
        <strain evidence="1">CBHHK200</strain>
    </source>
</reference>
<evidence type="ECO:0000313" key="2">
    <source>
        <dbReference type="Proteomes" id="UP001218188"/>
    </source>
</evidence>
<feature type="non-terminal residue" evidence="1">
    <location>
        <position position="59"/>
    </location>
</feature>
<dbReference type="Proteomes" id="UP001218188">
    <property type="component" value="Unassembled WGS sequence"/>
</dbReference>
<proteinExistence type="predicted"/>
<accession>A0AAD6TLG7</accession>